<accession>A0A0V8RVW2</accession>
<dbReference type="InterPro" id="IPR036249">
    <property type="entry name" value="Thioredoxin-like_sf"/>
</dbReference>
<dbReference type="STRING" id="2309.CF15_04925"/>
<name>A0A0V8RVW2_PYROC</name>
<dbReference type="Proteomes" id="UP000053352">
    <property type="component" value="Unassembled WGS sequence"/>
</dbReference>
<dbReference type="OrthoDB" id="15256at2157"/>
<evidence type="ECO:0000313" key="3">
    <source>
        <dbReference type="EMBL" id="KSW12114.1"/>
    </source>
</evidence>
<dbReference type="EMBL" id="LNTB01000001">
    <property type="protein sequence ID" value="KSW12114.1"/>
    <property type="molecule type" value="Genomic_DNA"/>
</dbReference>
<keyword evidence="4" id="KW-1185">Reference proteome</keyword>
<comment type="similarity">
    <text evidence="1">Belongs to the glutaredoxin family.</text>
</comment>
<feature type="domain" description="Thioredoxin-like fold" evidence="2">
    <location>
        <begin position="274"/>
        <end position="415"/>
    </location>
</feature>
<evidence type="ECO:0000256" key="1">
    <source>
        <dbReference type="ARBA" id="ARBA00007787"/>
    </source>
</evidence>
<gene>
    <name evidence="3" type="ORF">CF15_04925</name>
</gene>
<evidence type="ECO:0000313" key="4">
    <source>
        <dbReference type="Proteomes" id="UP000053352"/>
    </source>
</evidence>
<sequence length="445" mass="48203">MRGWRLYAAVAVAVAVAAAAALLLTHRGGGTAASSAAGPRACGSGPAVMVVYEKGQEKLASVVQELLSRQLAGLLPNGTRFCNATAEAAGLRGLRVYPAILVRAGNVSGELARALLNETLPGGWRPLRYDYTAAFETQVALRLGLPRPSYAYTAKLLVVEGDMPYATVNRDSLKPGSSIMEILSSLFAAKITGVEYVKKPPAGVDPRELPAFYAVSQQPLDRGVPGVRRISDNVYEVADVNITDLLLESGAVEAVEREGPPPGIEGHPALGHGRVHIAIYEDFACPYCARFYRDIFPEIKKLVDEGKITYHIVDLVVHLNPNVTRLHELLLCYYNRTGNATAYLEEATRIYSKVYKLYQEGLASASQLYNSMGKLLSEEEQRLNATPDCPAASLVEEASHAAVMAGLQGTPSFAVWVEGSNKTLYILGYRDADFFRKLVDQLEKS</sequence>
<dbReference type="Pfam" id="PF13462">
    <property type="entry name" value="Thioredoxin_4"/>
    <property type="match status" value="1"/>
</dbReference>
<dbReference type="CDD" id="cd02972">
    <property type="entry name" value="DsbA_family"/>
    <property type="match status" value="1"/>
</dbReference>
<dbReference type="InterPro" id="IPR012336">
    <property type="entry name" value="Thioredoxin-like_fold"/>
</dbReference>
<dbReference type="Gene3D" id="3.40.30.10">
    <property type="entry name" value="Glutaredoxin"/>
    <property type="match status" value="1"/>
</dbReference>
<reference evidence="3 4" key="1">
    <citation type="submission" date="2015-11" db="EMBL/GenBank/DDBJ databases">
        <title>Genome sequence of Pyrodictium occultum PL-19, a marine hyperthermophilic archaeon isolated from Volcano, Italy.</title>
        <authorList>
            <person name="Utturkar S."/>
            <person name="Huber H."/>
            <person name="Leptihn S."/>
            <person name="Brown S."/>
            <person name="Stetter K.O."/>
            <person name="Podar M."/>
        </authorList>
    </citation>
    <scope>NUCLEOTIDE SEQUENCE [LARGE SCALE GENOMIC DNA]</scope>
    <source>
        <strain evidence="3 4">PL-19</strain>
    </source>
</reference>
<evidence type="ECO:0000259" key="2">
    <source>
        <dbReference type="Pfam" id="PF13462"/>
    </source>
</evidence>
<organism evidence="3 4">
    <name type="scientific">Pyrodictium occultum</name>
    <dbReference type="NCBI Taxonomy" id="2309"/>
    <lineage>
        <taxon>Archaea</taxon>
        <taxon>Thermoproteota</taxon>
        <taxon>Thermoprotei</taxon>
        <taxon>Desulfurococcales</taxon>
        <taxon>Pyrodictiaceae</taxon>
        <taxon>Pyrodictium</taxon>
    </lineage>
</organism>
<proteinExistence type="inferred from homology"/>
<protein>
    <recommendedName>
        <fullName evidence="2">Thioredoxin-like fold domain-containing protein</fullName>
    </recommendedName>
</protein>
<dbReference type="SUPFAM" id="SSF52833">
    <property type="entry name" value="Thioredoxin-like"/>
    <property type="match status" value="1"/>
</dbReference>
<comment type="caution">
    <text evidence="3">The sequence shown here is derived from an EMBL/GenBank/DDBJ whole genome shotgun (WGS) entry which is preliminary data.</text>
</comment>
<dbReference type="RefSeq" id="WP_058370794.1">
    <property type="nucleotide sequence ID" value="NZ_LNTB01000001.1"/>
</dbReference>
<dbReference type="AlphaFoldDB" id="A0A0V8RVW2"/>